<reference evidence="2" key="1">
    <citation type="submission" date="2023-03" db="EMBL/GenBank/DDBJ databases">
        <authorList>
            <person name="Steffen K."/>
            <person name="Cardenas P."/>
        </authorList>
    </citation>
    <scope>NUCLEOTIDE SEQUENCE</scope>
</reference>
<name>A0AA35WZQ8_GEOBA</name>
<dbReference type="EMBL" id="CASHTH010003070">
    <property type="protein sequence ID" value="CAI8039923.1"/>
    <property type="molecule type" value="Genomic_DNA"/>
</dbReference>
<protein>
    <submittedName>
        <fullName evidence="2">Uncharacterized protein</fullName>
    </submittedName>
</protein>
<accession>A0AA35WZQ8</accession>
<sequence>MPPRLPPPKPGRACSPSRPAAWDGWNLCQSSWPAYWASPSLRSPARRSSWSPATTASPPRACPRFPPKSRRRWSSTSWPAARPSTRWPATPAPISP</sequence>
<feature type="compositionally biased region" description="Low complexity" evidence="1">
    <location>
        <begin position="39"/>
        <end position="59"/>
    </location>
</feature>
<evidence type="ECO:0000313" key="3">
    <source>
        <dbReference type="Proteomes" id="UP001174909"/>
    </source>
</evidence>
<dbReference type="Proteomes" id="UP001174909">
    <property type="component" value="Unassembled WGS sequence"/>
</dbReference>
<dbReference type="AlphaFoldDB" id="A0AA35WZQ8"/>
<feature type="region of interest" description="Disordered" evidence="1">
    <location>
        <begin position="39"/>
        <end position="96"/>
    </location>
</feature>
<proteinExistence type="predicted"/>
<evidence type="ECO:0000313" key="2">
    <source>
        <dbReference type="EMBL" id="CAI8039923.1"/>
    </source>
</evidence>
<organism evidence="2 3">
    <name type="scientific">Geodia barretti</name>
    <name type="common">Barrett's horny sponge</name>
    <dbReference type="NCBI Taxonomy" id="519541"/>
    <lineage>
        <taxon>Eukaryota</taxon>
        <taxon>Metazoa</taxon>
        <taxon>Porifera</taxon>
        <taxon>Demospongiae</taxon>
        <taxon>Heteroscleromorpha</taxon>
        <taxon>Tetractinellida</taxon>
        <taxon>Astrophorina</taxon>
        <taxon>Geodiidae</taxon>
        <taxon>Geodia</taxon>
    </lineage>
</organism>
<comment type="caution">
    <text evidence="2">The sequence shown here is derived from an EMBL/GenBank/DDBJ whole genome shotgun (WGS) entry which is preliminary data.</text>
</comment>
<gene>
    <name evidence="2" type="ORF">GBAR_LOCUS22262</name>
</gene>
<evidence type="ECO:0000256" key="1">
    <source>
        <dbReference type="SAM" id="MobiDB-lite"/>
    </source>
</evidence>
<keyword evidence="3" id="KW-1185">Reference proteome</keyword>